<dbReference type="GO" id="GO:0046872">
    <property type="term" value="F:metal ion binding"/>
    <property type="evidence" value="ECO:0007669"/>
    <property type="project" value="UniProtKB-KW"/>
</dbReference>
<organism evidence="5">
    <name type="scientific">marine sediment metagenome</name>
    <dbReference type="NCBI Taxonomy" id="412755"/>
    <lineage>
        <taxon>unclassified sequences</taxon>
        <taxon>metagenomes</taxon>
        <taxon>ecological metagenomes</taxon>
    </lineage>
</organism>
<sequence>WNAIETALWDIVGKESGKPLYKIWGGAFRKKIPYFGIIMRDPGLTTEKVAELSVELVSRGFKTLFMKVGFDEEEDVEFVKAMREGVGYKSNIKIRLDANQAWTPGQAINMINRLEKYDLEFIDQPVLMYNLEEMARVRSAVSVPILSHESAWTFLRSSLILIALLMNLAINCISPSSMPRPVGSTGPNRRPLVTLGRSGS</sequence>
<dbReference type="AlphaFoldDB" id="X1RGN3"/>
<dbReference type="EMBL" id="BARW01012054">
    <property type="protein sequence ID" value="GAI79877.1"/>
    <property type="molecule type" value="Genomic_DNA"/>
</dbReference>
<evidence type="ECO:0000256" key="3">
    <source>
        <dbReference type="SAM" id="MobiDB-lite"/>
    </source>
</evidence>
<accession>X1RGN3</accession>
<keyword evidence="2" id="KW-0479">Metal-binding</keyword>
<evidence type="ECO:0000256" key="1">
    <source>
        <dbReference type="ARBA" id="ARBA00008031"/>
    </source>
</evidence>
<gene>
    <name evidence="5" type="ORF">S12H4_22925</name>
</gene>
<dbReference type="PANTHER" id="PTHR48080">
    <property type="entry name" value="D-GALACTONATE DEHYDRATASE-RELATED"/>
    <property type="match status" value="1"/>
</dbReference>
<dbReference type="Gene3D" id="3.30.390.10">
    <property type="entry name" value="Enolase-like, N-terminal domain"/>
    <property type="match status" value="1"/>
</dbReference>
<reference evidence="5" key="1">
    <citation type="journal article" date="2014" name="Front. Microbiol.">
        <title>High frequency of phylogenetically diverse reductive dehalogenase-homologous genes in deep subseafloor sedimentary metagenomes.</title>
        <authorList>
            <person name="Kawai M."/>
            <person name="Futagami T."/>
            <person name="Toyoda A."/>
            <person name="Takaki Y."/>
            <person name="Nishi S."/>
            <person name="Hori S."/>
            <person name="Arai W."/>
            <person name="Tsubouchi T."/>
            <person name="Morono Y."/>
            <person name="Uchiyama I."/>
            <person name="Ito T."/>
            <person name="Fujiyama A."/>
            <person name="Inagaki F."/>
            <person name="Takami H."/>
        </authorList>
    </citation>
    <scope>NUCLEOTIDE SEQUENCE</scope>
    <source>
        <strain evidence="5">Expedition CK06-06</strain>
    </source>
</reference>
<comment type="similarity">
    <text evidence="1">Belongs to the mandelate racemase/muconate lactonizing enzyme family.</text>
</comment>
<evidence type="ECO:0000259" key="4">
    <source>
        <dbReference type="SMART" id="SM00922"/>
    </source>
</evidence>
<proteinExistence type="inferred from homology"/>
<dbReference type="InterPro" id="IPR029065">
    <property type="entry name" value="Enolase_C-like"/>
</dbReference>
<dbReference type="InterPro" id="IPR034593">
    <property type="entry name" value="DgoD-like"/>
</dbReference>
<dbReference type="SUPFAM" id="SSF51604">
    <property type="entry name" value="Enolase C-terminal domain-like"/>
    <property type="match status" value="1"/>
</dbReference>
<feature type="region of interest" description="Disordered" evidence="3">
    <location>
        <begin position="179"/>
        <end position="200"/>
    </location>
</feature>
<evidence type="ECO:0000313" key="5">
    <source>
        <dbReference type="EMBL" id="GAI79877.1"/>
    </source>
</evidence>
<comment type="caution">
    <text evidence="5">The sequence shown here is derived from an EMBL/GenBank/DDBJ whole genome shotgun (WGS) entry which is preliminary data.</text>
</comment>
<protein>
    <recommendedName>
        <fullName evidence="4">Mandelate racemase/muconate lactonizing enzyme C-terminal domain-containing protein</fullName>
    </recommendedName>
</protein>
<dbReference type="PANTHER" id="PTHR48080:SF3">
    <property type="entry name" value="ENOLASE SUPERFAMILY MEMBER DDB_G0284701"/>
    <property type="match status" value="1"/>
</dbReference>
<dbReference type="Pfam" id="PF13378">
    <property type="entry name" value="MR_MLE_C"/>
    <property type="match status" value="1"/>
</dbReference>
<dbReference type="SMART" id="SM00922">
    <property type="entry name" value="MR_MLE"/>
    <property type="match status" value="1"/>
</dbReference>
<feature type="domain" description="Mandelate racemase/muconate lactonizing enzyme C-terminal" evidence="4">
    <location>
        <begin position="46"/>
        <end position="144"/>
    </location>
</feature>
<evidence type="ECO:0000256" key="2">
    <source>
        <dbReference type="ARBA" id="ARBA00022723"/>
    </source>
</evidence>
<feature type="non-terminal residue" evidence="5">
    <location>
        <position position="1"/>
    </location>
</feature>
<dbReference type="InterPro" id="IPR013342">
    <property type="entry name" value="Mandelate_racemase_C"/>
</dbReference>
<name>X1RGN3_9ZZZZ</name>
<dbReference type="Gene3D" id="3.20.20.120">
    <property type="entry name" value="Enolase-like C-terminal domain"/>
    <property type="match status" value="1"/>
</dbReference>
<dbReference type="InterPro" id="IPR036849">
    <property type="entry name" value="Enolase-like_C_sf"/>
</dbReference>
<dbReference type="InterPro" id="IPR029017">
    <property type="entry name" value="Enolase-like_N"/>
</dbReference>